<organism evidence="1 2">
    <name type="scientific">Desulfurobacterium atlanticum</name>
    <dbReference type="NCBI Taxonomy" id="240169"/>
    <lineage>
        <taxon>Bacteria</taxon>
        <taxon>Pseudomonadati</taxon>
        <taxon>Aquificota</taxon>
        <taxon>Aquificia</taxon>
        <taxon>Desulfurobacteriales</taxon>
        <taxon>Desulfurobacteriaceae</taxon>
        <taxon>Desulfurobacterium</taxon>
    </lineage>
</organism>
<dbReference type="RefSeq" id="WP_089323157.1">
    <property type="nucleotide sequence ID" value="NZ_FZOB01000007.1"/>
</dbReference>
<dbReference type="Proteomes" id="UP000198405">
    <property type="component" value="Unassembled WGS sequence"/>
</dbReference>
<dbReference type="InterPro" id="IPR002591">
    <property type="entry name" value="Phosphodiest/P_Trfase"/>
</dbReference>
<gene>
    <name evidence="1" type="ORF">SAMN06265340_10731</name>
</gene>
<dbReference type="Pfam" id="PF01663">
    <property type="entry name" value="Phosphodiest"/>
    <property type="match status" value="1"/>
</dbReference>
<reference evidence="2" key="1">
    <citation type="submission" date="2017-06" db="EMBL/GenBank/DDBJ databases">
        <authorList>
            <person name="Varghese N."/>
            <person name="Submissions S."/>
        </authorList>
    </citation>
    <scope>NUCLEOTIDE SEQUENCE [LARGE SCALE GENOMIC DNA]</scope>
    <source>
        <strain evidence="2">DSM 15668</strain>
    </source>
</reference>
<dbReference type="OrthoDB" id="161799at2"/>
<evidence type="ECO:0000313" key="1">
    <source>
        <dbReference type="EMBL" id="SNR79635.1"/>
    </source>
</evidence>
<dbReference type="SUPFAM" id="SSF53649">
    <property type="entry name" value="Alkaline phosphatase-like"/>
    <property type="match status" value="1"/>
</dbReference>
<dbReference type="Gene3D" id="3.40.720.10">
    <property type="entry name" value="Alkaline Phosphatase, subunit A"/>
    <property type="match status" value="1"/>
</dbReference>
<dbReference type="EMBL" id="FZOB01000007">
    <property type="protein sequence ID" value="SNR79635.1"/>
    <property type="molecule type" value="Genomic_DNA"/>
</dbReference>
<dbReference type="InterPro" id="IPR017850">
    <property type="entry name" value="Alkaline_phosphatase_core_sf"/>
</dbReference>
<keyword evidence="2" id="KW-1185">Reference proteome</keyword>
<dbReference type="AlphaFoldDB" id="A0A238Z810"/>
<dbReference type="PANTHER" id="PTHR10151:SF120">
    <property type="entry name" value="BIS(5'-ADENOSYL)-TRIPHOSPHATASE"/>
    <property type="match status" value="1"/>
</dbReference>
<dbReference type="GO" id="GO:0016787">
    <property type="term" value="F:hydrolase activity"/>
    <property type="evidence" value="ECO:0007669"/>
    <property type="project" value="UniProtKB-ARBA"/>
</dbReference>
<dbReference type="PANTHER" id="PTHR10151">
    <property type="entry name" value="ECTONUCLEOTIDE PYROPHOSPHATASE/PHOSPHODIESTERASE"/>
    <property type="match status" value="1"/>
</dbReference>
<sequence length="258" mass="29315">MKKLIHIAVDGLRPEMIDTGRCKFLKSLSEKALYTNQMRSVIPPITLPCFFSIFHGVNPLTHGVFYNIIPENYTVKSPNLFDVLTDNGINTISFFNWKTLGKSMGKKKPSGEKVFIDDLTIKGDVEIVDKVISLNEERKLPDFIFIYLGALDEVGHKYGWLSSEYVKTAEVVDSLIEKLFRVFSKECDFLIHSDHGGYEFGHYVIMEEIMNVPFIYYSSGEKLDTLQKLAPSIVDIAPIVLSRFGIEIPVSWEGNSIF</sequence>
<name>A0A238Z810_9BACT</name>
<proteinExistence type="predicted"/>
<protein>
    <submittedName>
        <fullName evidence="1">Type I phosphodiesterase / nucleotide pyrophosphatase</fullName>
    </submittedName>
</protein>
<evidence type="ECO:0000313" key="2">
    <source>
        <dbReference type="Proteomes" id="UP000198405"/>
    </source>
</evidence>
<accession>A0A238Z810</accession>